<protein>
    <submittedName>
        <fullName evidence="1">Uncharacterized protein</fullName>
    </submittedName>
</protein>
<accession>A0A835DZE9</accession>
<organism evidence="1 2">
    <name type="scientific">Digitaria exilis</name>
    <dbReference type="NCBI Taxonomy" id="1010633"/>
    <lineage>
        <taxon>Eukaryota</taxon>
        <taxon>Viridiplantae</taxon>
        <taxon>Streptophyta</taxon>
        <taxon>Embryophyta</taxon>
        <taxon>Tracheophyta</taxon>
        <taxon>Spermatophyta</taxon>
        <taxon>Magnoliopsida</taxon>
        <taxon>Liliopsida</taxon>
        <taxon>Poales</taxon>
        <taxon>Poaceae</taxon>
        <taxon>PACMAD clade</taxon>
        <taxon>Panicoideae</taxon>
        <taxon>Panicodae</taxon>
        <taxon>Paniceae</taxon>
        <taxon>Anthephorinae</taxon>
        <taxon>Digitaria</taxon>
    </lineage>
</organism>
<evidence type="ECO:0000313" key="2">
    <source>
        <dbReference type="Proteomes" id="UP000636709"/>
    </source>
</evidence>
<dbReference type="OrthoDB" id="613853at2759"/>
<dbReference type="PANTHER" id="PTHR34145">
    <property type="entry name" value="OS02G0105600 PROTEIN"/>
    <property type="match status" value="1"/>
</dbReference>
<dbReference type="EMBL" id="JACEFO010002446">
    <property type="protein sequence ID" value="KAF8659980.1"/>
    <property type="molecule type" value="Genomic_DNA"/>
</dbReference>
<evidence type="ECO:0000313" key="1">
    <source>
        <dbReference type="EMBL" id="KAF8659980.1"/>
    </source>
</evidence>
<reference evidence="1" key="1">
    <citation type="submission" date="2020-07" db="EMBL/GenBank/DDBJ databases">
        <title>Genome sequence and genetic diversity analysis of an under-domesticated orphan crop, white fonio (Digitaria exilis).</title>
        <authorList>
            <person name="Bennetzen J.L."/>
            <person name="Chen S."/>
            <person name="Ma X."/>
            <person name="Wang X."/>
            <person name="Yssel A.E.J."/>
            <person name="Chaluvadi S.R."/>
            <person name="Johnson M."/>
            <person name="Gangashetty P."/>
            <person name="Hamidou F."/>
            <person name="Sanogo M.D."/>
            <person name="Zwaenepoel A."/>
            <person name="Wallace J."/>
            <person name="Van De Peer Y."/>
            <person name="Van Deynze A."/>
        </authorList>
    </citation>
    <scope>NUCLEOTIDE SEQUENCE</scope>
    <source>
        <tissue evidence="1">Leaves</tissue>
    </source>
</reference>
<proteinExistence type="predicted"/>
<dbReference type="AlphaFoldDB" id="A0A835DZE9"/>
<dbReference type="InterPro" id="IPR053772">
    <property type="entry name" value="At1g61320/At1g61330-like"/>
</dbReference>
<gene>
    <name evidence="1" type="ORF">HU200_058063</name>
</gene>
<dbReference type="PANTHER" id="PTHR34145:SF48">
    <property type="entry name" value="OS01G0553400 PROTEIN"/>
    <property type="match status" value="1"/>
</dbReference>
<keyword evidence="2" id="KW-1185">Reference proteome</keyword>
<sequence>MSRLTLKEAVRTSILSKKWKQLWKCYPKLVFTRCTMRKLGHQKPMRTRFIRGINSVLRQLKSTILCKFVVKFGLRERHRHHINRWVKFSAVLRTKHVVFDFCPGPKGSTDTDDRYSFPLDMFNASGGSYVKHLRLGFVSLTLPSDISGFKHLKKLYLHKVIITGNFGAYYQNALFLSG</sequence>
<name>A0A835DZE9_9POAL</name>
<comment type="caution">
    <text evidence="1">The sequence shown here is derived from an EMBL/GenBank/DDBJ whole genome shotgun (WGS) entry which is preliminary data.</text>
</comment>
<dbReference type="Proteomes" id="UP000636709">
    <property type="component" value="Unassembled WGS sequence"/>
</dbReference>